<evidence type="ECO:0000256" key="6">
    <source>
        <dbReference type="RuleBase" id="RU366058"/>
    </source>
</evidence>
<reference evidence="8 9" key="1">
    <citation type="submission" date="2015-03" db="EMBL/GenBank/DDBJ databases">
        <title>Genome sequence of Pseudoalteromonas aurantia.</title>
        <authorList>
            <person name="Xie B.-B."/>
            <person name="Rong J.-C."/>
            <person name="Qin Q.-L."/>
            <person name="Zhang Y.-Z."/>
        </authorList>
    </citation>
    <scope>NUCLEOTIDE SEQUENCE [LARGE SCALE GENOMIC DNA]</scope>
    <source>
        <strain evidence="8 9">208</strain>
    </source>
</reference>
<keyword evidence="5 6" id="KW-0472">Membrane</keyword>
<keyword evidence="4 6" id="KW-1133">Transmembrane helix</keyword>
<dbReference type="PANTHER" id="PTHR12677">
    <property type="entry name" value="GOLGI APPARATUS MEMBRANE PROTEIN TVP38-RELATED"/>
    <property type="match status" value="1"/>
</dbReference>
<comment type="subcellular location">
    <subcellularLocation>
        <location evidence="1 6">Cell membrane</location>
        <topology evidence="1 6">Multi-pass membrane protein</topology>
    </subcellularLocation>
</comment>
<accession>A0ABR9EAX9</accession>
<feature type="transmembrane region" description="Helical" evidence="6">
    <location>
        <begin position="7"/>
        <end position="28"/>
    </location>
</feature>
<dbReference type="Proteomes" id="UP000615755">
    <property type="component" value="Unassembled WGS sequence"/>
</dbReference>
<feature type="transmembrane region" description="Helical" evidence="6">
    <location>
        <begin position="80"/>
        <end position="101"/>
    </location>
</feature>
<dbReference type="RefSeq" id="WP_192507449.1">
    <property type="nucleotide sequence ID" value="NZ_AQGV01000012.1"/>
</dbReference>
<dbReference type="PANTHER" id="PTHR12677:SF59">
    <property type="entry name" value="GOLGI APPARATUS MEMBRANE PROTEIN TVP38-RELATED"/>
    <property type="match status" value="1"/>
</dbReference>
<evidence type="ECO:0000256" key="1">
    <source>
        <dbReference type="ARBA" id="ARBA00004651"/>
    </source>
</evidence>
<dbReference type="Pfam" id="PF09335">
    <property type="entry name" value="VTT_dom"/>
    <property type="match status" value="1"/>
</dbReference>
<feature type="domain" description="VTT" evidence="7">
    <location>
        <begin position="64"/>
        <end position="181"/>
    </location>
</feature>
<feature type="transmembrane region" description="Helical" evidence="6">
    <location>
        <begin position="161"/>
        <end position="179"/>
    </location>
</feature>
<keyword evidence="3 6" id="KW-0812">Transmembrane</keyword>
<feature type="transmembrane region" description="Helical" evidence="6">
    <location>
        <begin position="48"/>
        <end position="73"/>
    </location>
</feature>
<proteinExistence type="inferred from homology"/>
<name>A0ABR9EAX9_9GAMM</name>
<sequence>MKSLLKVILILALFFASTFILLKFTGIITVEKTQLWLDAAKSANSAYVMLIVIGLLFADLFIAVPTLTVVILGGYLLGPIYGAIASTVGLFLAGTCGYGVSRYYGHVLFHFLVKDPNKRDEVIALFNSHGPVMLLLSRAAPILPEVSACMSGMTKMPFFKFLLLWLVNVVPYTIIASYAGSISDWDNPMPAIFTVIGLTLFLWCGWLVFRFTNKSKLSIG</sequence>
<evidence type="ECO:0000256" key="5">
    <source>
        <dbReference type="ARBA" id="ARBA00023136"/>
    </source>
</evidence>
<comment type="similarity">
    <text evidence="6">Belongs to the TVP38/TMEM64 family.</text>
</comment>
<keyword evidence="2 6" id="KW-1003">Cell membrane</keyword>
<evidence type="ECO:0000256" key="2">
    <source>
        <dbReference type="ARBA" id="ARBA00022475"/>
    </source>
</evidence>
<protein>
    <recommendedName>
        <fullName evidence="6">TVP38/TMEM64 family membrane protein</fullName>
    </recommendedName>
</protein>
<dbReference type="InterPro" id="IPR032816">
    <property type="entry name" value="VTT_dom"/>
</dbReference>
<evidence type="ECO:0000256" key="3">
    <source>
        <dbReference type="ARBA" id="ARBA00022692"/>
    </source>
</evidence>
<comment type="caution">
    <text evidence="8">The sequence shown here is derived from an EMBL/GenBank/DDBJ whole genome shotgun (WGS) entry which is preliminary data.</text>
</comment>
<dbReference type="EMBL" id="AQGV01000012">
    <property type="protein sequence ID" value="MBE0368124.1"/>
    <property type="molecule type" value="Genomic_DNA"/>
</dbReference>
<dbReference type="InterPro" id="IPR015414">
    <property type="entry name" value="TMEM64"/>
</dbReference>
<evidence type="ECO:0000313" key="8">
    <source>
        <dbReference type="EMBL" id="MBE0368124.1"/>
    </source>
</evidence>
<keyword evidence="9" id="KW-1185">Reference proteome</keyword>
<organism evidence="8 9">
    <name type="scientific">Pseudoalteromonas aurantia 208</name>
    <dbReference type="NCBI Taxonomy" id="1314867"/>
    <lineage>
        <taxon>Bacteria</taxon>
        <taxon>Pseudomonadati</taxon>
        <taxon>Pseudomonadota</taxon>
        <taxon>Gammaproteobacteria</taxon>
        <taxon>Alteromonadales</taxon>
        <taxon>Pseudoalteromonadaceae</taxon>
        <taxon>Pseudoalteromonas</taxon>
    </lineage>
</organism>
<feature type="transmembrane region" description="Helical" evidence="6">
    <location>
        <begin position="191"/>
        <end position="209"/>
    </location>
</feature>
<evidence type="ECO:0000313" key="9">
    <source>
        <dbReference type="Proteomes" id="UP000615755"/>
    </source>
</evidence>
<evidence type="ECO:0000256" key="4">
    <source>
        <dbReference type="ARBA" id="ARBA00022989"/>
    </source>
</evidence>
<gene>
    <name evidence="8" type="ORF">PAUR_a1652</name>
</gene>
<evidence type="ECO:0000259" key="7">
    <source>
        <dbReference type="Pfam" id="PF09335"/>
    </source>
</evidence>